<dbReference type="InterPro" id="IPR008018">
    <property type="entry name" value="Phage_tail_attach_FII"/>
</dbReference>
<reference evidence="1 2" key="1">
    <citation type="submission" date="2015-06" db="EMBL/GenBank/DDBJ databases">
        <title>Improved classification and identification of acetic acid bacteria using matrix-assisted laser desorption/ionization time-of-flight mass spectrometry; Gluconobacter nephelii and Gluconobacter uchimurae are later heterotypic synonyms of Gluconobacter japonicus and Gluconobacter oxydans, respectively.</title>
        <authorList>
            <person name="Li L."/>
            <person name="Cleenwerck I."/>
            <person name="De Vuyst L."/>
            <person name="Vandamme P."/>
        </authorList>
    </citation>
    <scope>NUCLEOTIDE SEQUENCE [LARGE SCALE GENOMIC DNA]</scope>
    <source>
        <strain evidence="1 2">LMG 1768</strain>
    </source>
</reference>
<dbReference type="Pfam" id="PF05354">
    <property type="entry name" value="Phage_attach"/>
    <property type="match status" value="1"/>
</dbReference>
<evidence type="ECO:0008006" key="3">
    <source>
        <dbReference type="Google" id="ProtNLM"/>
    </source>
</evidence>
<evidence type="ECO:0000313" key="2">
    <source>
        <dbReference type="Proteomes" id="UP000075636"/>
    </source>
</evidence>
<gene>
    <name evidence="1" type="ORF">AD945_02410</name>
</gene>
<dbReference type="PATRIC" id="fig|318683.6.peg.3393"/>
<dbReference type="Gene3D" id="2.40.10.180">
    <property type="entry name" value="Phage tail proteins"/>
    <property type="match status" value="1"/>
</dbReference>
<dbReference type="OrthoDB" id="7573907at2"/>
<dbReference type="GO" id="GO:0019068">
    <property type="term" value="P:virion assembly"/>
    <property type="evidence" value="ECO:0007669"/>
    <property type="project" value="InterPro"/>
</dbReference>
<accession>A0A149TME0</accession>
<comment type="caution">
    <text evidence="1">The sequence shown here is derived from an EMBL/GenBank/DDBJ whole genome shotgun (WGS) entry which is preliminary data.</text>
</comment>
<dbReference type="EMBL" id="LHZR01000083">
    <property type="protein sequence ID" value="KXV50230.1"/>
    <property type="molecule type" value="Genomic_DNA"/>
</dbReference>
<dbReference type="AlphaFoldDB" id="A0A149TME0"/>
<organism evidence="1 2">
    <name type="scientific">Gluconobacter albidus</name>
    <dbReference type="NCBI Taxonomy" id="318683"/>
    <lineage>
        <taxon>Bacteria</taxon>
        <taxon>Pseudomonadati</taxon>
        <taxon>Pseudomonadota</taxon>
        <taxon>Alphaproteobacteria</taxon>
        <taxon>Acetobacterales</taxon>
        <taxon>Acetobacteraceae</taxon>
        <taxon>Gluconobacter</taxon>
    </lineage>
</organism>
<dbReference type="Proteomes" id="UP000075636">
    <property type="component" value="Unassembled WGS sequence"/>
</dbReference>
<dbReference type="InterPro" id="IPR053734">
    <property type="entry name" value="Phage_Head-Tail_Connect_sf"/>
</dbReference>
<protein>
    <recommendedName>
        <fullName evidence="3">Phage protein</fullName>
    </recommendedName>
</protein>
<name>A0A149TME0_9PROT</name>
<proteinExistence type="predicted"/>
<sequence length="121" mass="13048">MIDFDKLALGPCMTTFAEPARWRSGRLSDWVAITGVYDDAYYPLDPLGGDDGMGGVHITTSRPVLGVQLSALTVEPDQGDLIEVRGKMYRIHEVQPDGRGGALLILNDATGENDALPGDYP</sequence>
<evidence type="ECO:0000313" key="1">
    <source>
        <dbReference type="EMBL" id="KXV50230.1"/>
    </source>
</evidence>
<dbReference type="RefSeq" id="WP_062106176.1">
    <property type="nucleotide sequence ID" value="NZ_LHZR01000083.1"/>
</dbReference>